<dbReference type="Pfam" id="PF13144">
    <property type="entry name" value="ChapFlgA"/>
    <property type="match status" value="1"/>
</dbReference>
<dbReference type="InterPro" id="IPR013974">
    <property type="entry name" value="SAF"/>
</dbReference>
<accession>A0A7W7Z3X4</accession>
<dbReference type="Proteomes" id="UP000542353">
    <property type="component" value="Unassembled WGS sequence"/>
</dbReference>
<comment type="subcellular location">
    <subcellularLocation>
        <location evidence="1">Periplasm</location>
    </subcellularLocation>
</comment>
<evidence type="ECO:0000256" key="3">
    <source>
        <dbReference type="ARBA" id="ARBA00022764"/>
    </source>
</evidence>
<protein>
    <submittedName>
        <fullName evidence="6">Flagella basal body P-ring formation protein FlgA</fullName>
    </submittedName>
</protein>
<evidence type="ECO:0000313" key="7">
    <source>
        <dbReference type="Proteomes" id="UP000542353"/>
    </source>
</evidence>
<evidence type="ECO:0000259" key="5">
    <source>
        <dbReference type="SMART" id="SM00858"/>
    </source>
</evidence>
<dbReference type="Gene3D" id="2.30.30.760">
    <property type="match status" value="1"/>
</dbReference>
<dbReference type="PANTHER" id="PTHR36307">
    <property type="entry name" value="FLAGELLA BASAL BODY P-RING FORMATION PROTEIN FLGA"/>
    <property type="match status" value="1"/>
</dbReference>
<reference evidence="6 7" key="1">
    <citation type="submission" date="2020-08" db="EMBL/GenBank/DDBJ databases">
        <title>Genomic Encyclopedia of Type Strains, Phase IV (KMG-IV): sequencing the most valuable type-strain genomes for metagenomic binning, comparative biology and taxonomic classification.</title>
        <authorList>
            <person name="Goeker M."/>
        </authorList>
    </citation>
    <scope>NUCLEOTIDE SEQUENCE [LARGE SCALE GENOMIC DNA]</scope>
    <source>
        <strain evidence="6 7">DSM 12706</strain>
    </source>
</reference>
<feature type="signal peptide" evidence="4">
    <location>
        <begin position="1"/>
        <end position="22"/>
    </location>
</feature>
<keyword evidence="6" id="KW-0966">Cell projection</keyword>
<organism evidence="6 7">
    <name type="scientific">Rhodopseudomonas rhenobacensis</name>
    <dbReference type="NCBI Taxonomy" id="87461"/>
    <lineage>
        <taxon>Bacteria</taxon>
        <taxon>Pseudomonadati</taxon>
        <taxon>Pseudomonadota</taxon>
        <taxon>Alphaproteobacteria</taxon>
        <taxon>Hyphomicrobiales</taxon>
        <taxon>Nitrobacteraceae</taxon>
        <taxon>Rhodopseudomonas</taxon>
    </lineage>
</organism>
<evidence type="ECO:0000256" key="1">
    <source>
        <dbReference type="ARBA" id="ARBA00004418"/>
    </source>
</evidence>
<evidence type="ECO:0000256" key="4">
    <source>
        <dbReference type="SAM" id="SignalP"/>
    </source>
</evidence>
<dbReference type="GO" id="GO:0042597">
    <property type="term" value="C:periplasmic space"/>
    <property type="evidence" value="ECO:0007669"/>
    <property type="project" value="UniProtKB-SubCell"/>
</dbReference>
<dbReference type="NCBIfam" id="TIGR03170">
    <property type="entry name" value="flgA_cterm"/>
    <property type="match status" value="1"/>
</dbReference>
<keyword evidence="2 4" id="KW-0732">Signal</keyword>
<keyword evidence="6" id="KW-0969">Cilium</keyword>
<dbReference type="InterPro" id="IPR017585">
    <property type="entry name" value="SAF_FlgA"/>
</dbReference>
<comment type="caution">
    <text evidence="6">The sequence shown here is derived from an EMBL/GenBank/DDBJ whole genome shotgun (WGS) entry which is preliminary data.</text>
</comment>
<dbReference type="AlphaFoldDB" id="A0A7W7Z3X4"/>
<dbReference type="CDD" id="cd11614">
    <property type="entry name" value="SAF_CpaB_FlgA_like"/>
    <property type="match status" value="1"/>
</dbReference>
<proteinExistence type="predicted"/>
<name>A0A7W7Z3X4_9BRAD</name>
<dbReference type="InterPro" id="IPR039246">
    <property type="entry name" value="Flagellar_FlgA"/>
</dbReference>
<feature type="domain" description="SAF" evidence="5">
    <location>
        <begin position="219"/>
        <end position="280"/>
    </location>
</feature>
<dbReference type="SMART" id="SM00858">
    <property type="entry name" value="SAF"/>
    <property type="match status" value="1"/>
</dbReference>
<evidence type="ECO:0000256" key="2">
    <source>
        <dbReference type="ARBA" id="ARBA00022729"/>
    </source>
</evidence>
<gene>
    <name evidence="6" type="ORF">HNR60_002288</name>
</gene>
<evidence type="ECO:0000313" key="6">
    <source>
        <dbReference type="EMBL" id="MBB5047531.1"/>
    </source>
</evidence>
<keyword evidence="6" id="KW-0282">Flagellum</keyword>
<keyword evidence="3" id="KW-0574">Periplasm</keyword>
<dbReference type="PANTHER" id="PTHR36307:SF1">
    <property type="entry name" value="FLAGELLA BASAL BODY P-RING FORMATION PROTEIN FLGA"/>
    <property type="match status" value="1"/>
</dbReference>
<sequence>MRAPSLLIGLAIAFAGAGPSLSQNLNQNLNQSLNQSLNQTPDQSPAPTRDDVIAPPVLRASVTVTSDLVLIGDVIDNAGSAGKIAIYRAPDLGTTGALPTAKLLAALRAHQVIGVETRDIREVSVTRLARTVAGSEIETQVARALAQANGRAEAGNFEIRFDREPQTLQLDPSNSGAMEPVAVRHDPRSGRFDVTFEIPRDGAAQPTKLRFTGTAIETVEAAVLVRGVERNEVLKSSDVVVERRPKTEVGNDVASRDAAVGMQARRQLRAGQALRIADLAKPDLVSRDQAVTLIYESTGLYLTVRGKAVESGTEGDVVNVMNLQSKRTVAGTVIGRGQVAVQVAAPRMVASAAPIEAPVAAPTAVKTPASRQPE</sequence>
<feature type="chain" id="PRO_5031268220" evidence="4">
    <location>
        <begin position="23"/>
        <end position="374"/>
    </location>
</feature>
<dbReference type="EMBL" id="JACHIH010000012">
    <property type="protein sequence ID" value="MBB5047531.1"/>
    <property type="molecule type" value="Genomic_DNA"/>
</dbReference>
<dbReference type="GO" id="GO:0044780">
    <property type="term" value="P:bacterial-type flagellum assembly"/>
    <property type="evidence" value="ECO:0007669"/>
    <property type="project" value="InterPro"/>
</dbReference>
<keyword evidence="7" id="KW-1185">Reference proteome</keyword>
<dbReference type="Gene3D" id="3.90.1210.10">
    <property type="entry name" value="Antifreeze-like/N-acetylneuraminic acid synthase C-terminal domain"/>
    <property type="match status" value="1"/>
</dbReference>